<feature type="transmembrane region" description="Helical" evidence="6">
    <location>
        <begin position="44"/>
        <end position="66"/>
    </location>
</feature>
<keyword evidence="9" id="KW-1185">Reference proteome</keyword>
<dbReference type="PANTHER" id="PTHR12677:SF59">
    <property type="entry name" value="GOLGI APPARATUS MEMBRANE PROTEIN TVP38-RELATED"/>
    <property type="match status" value="1"/>
</dbReference>
<feature type="transmembrane region" description="Helical" evidence="6">
    <location>
        <begin position="205"/>
        <end position="226"/>
    </location>
</feature>
<accession>A0A7Y9B1H4</accession>
<keyword evidence="3 6" id="KW-0812">Transmembrane</keyword>
<feature type="transmembrane region" description="Helical" evidence="6">
    <location>
        <begin position="86"/>
        <end position="107"/>
    </location>
</feature>
<evidence type="ECO:0000313" key="8">
    <source>
        <dbReference type="EMBL" id="NWO23962.1"/>
    </source>
</evidence>
<dbReference type="Proteomes" id="UP000526307">
    <property type="component" value="Unassembled WGS sequence"/>
</dbReference>
<proteinExistence type="inferred from homology"/>
<gene>
    <name evidence="8" type="ORF">HW270_07855</name>
</gene>
<evidence type="ECO:0000313" key="9">
    <source>
        <dbReference type="Proteomes" id="UP000526307"/>
    </source>
</evidence>
<evidence type="ECO:0000256" key="6">
    <source>
        <dbReference type="RuleBase" id="RU366058"/>
    </source>
</evidence>
<feature type="domain" description="VTT" evidence="7">
    <location>
        <begin position="107"/>
        <end position="225"/>
    </location>
</feature>
<dbReference type="InterPro" id="IPR032816">
    <property type="entry name" value="VTT_dom"/>
</dbReference>
<dbReference type="EMBL" id="JABXYR010000002">
    <property type="protein sequence ID" value="NWO23962.1"/>
    <property type="molecule type" value="Genomic_DNA"/>
</dbReference>
<comment type="similarity">
    <text evidence="6">Belongs to the TVP38/TMEM64 family.</text>
</comment>
<dbReference type="Pfam" id="PF09335">
    <property type="entry name" value="VTT_dom"/>
    <property type="match status" value="1"/>
</dbReference>
<evidence type="ECO:0000259" key="7">
    <source>
        <dbReference type="Pfam" id="PF09335"/>
    </source>
</evidence>
<dbReference type="PANTHER" id="PTHR12677">
    <property type="entry name" value="GOLGI APPARATUS MEMBRANE PROTEIN TVP38-RELATED"/>
    <property type="match status" value="1"/>
</dbReference>
<dbReference type="AlphaFoldDB" id="A0A7Y9B1H4"/>
<evidence type="ECO:0000256" key="3">
    <source>
        <dbReference type="ARBA" id="ARBA00022692"/>
    </source>
</evidence>
<organism evidence="8 9">
    <name type="scientific">Mogibacterium timidum</name>
    <dbReference type="NCBI Taxonomy" id="35519"/>
    <lineage>
        <taxon>Bacteria</taxon>
        <taxon>Bacillati</taxon>
        <taxon>Bacillota</taxon>
        <taxon>Clostridia</taxon>
        <taxon>Peptostreptococcales</taxon>
        <taxon>Anaerovoracaceae</taxon>
        <taxon>Mogibacterium</taxon>
    </lineage>
</organism>
<sequence>MSRKHRKISEYREHMRETKESWRLFKEDVHVNVQNSTFKNRVIALLKLFVLIFIMIGLPIILFLMFRNTLFNKDYLLNIPNKLEDFKTFAFIPLIILQIVQIIVCFIPGQPIQFASSYLYGILGGYLISIIGALIGSTITYFLARFLGNESLHLIFGEQKVSSYVRKLNSKRSYMLIFLIYLIPGIPKDFVSYVAGVSNIRLRPFLVLSTLGRTPGIIESLLFGAFLADKNYIGLVIVVAVSLSILWFCITRREAIMNLIGSYEDTTDDN</sequence>
<keyword evidence="4 6" id="KW-1133">Transmembrane helix</keyword>
<feature type="transmembrane region" description="Helical" evidence="6">
    <location>
        <begin position="119"/>
        <end position="144"/>
    </location>
</feature>
<protein>
    <recommendedName>
        <fullName evidence="6">TVP38/TMEM64 family membrane protein</fullName>
    </recommendedName>
</protein>
<comment type="caution">
    <text evidence="8">The sequence shown here is derived from an EMBL/GenBank/DDBJ whole genome shotgun (WGS) entry which is preliminary data.</text>
</comment>
<keyword evidence="2 6" id="KW-1003">Cell membrane</keyword>
<dbReference type="RefSeq" id="WP_036381529.1">
    <property type="nucleotide sequence ID" value="NZ_CALIBD010000012.1"/>
</dbReference>
<evidence type="ECO:0000256" key="2">
    <source>
        <dbReference type="ARBA" id="ARBA00022475"/>
    </source>
</evidence>
<reference evidence="8 9" key="1">
    <citation type="submission" date="2020-06" db="EMBL/GenBank/DDBJ databases">
        <title>Mogibacterium timidum strain W9173 genomic sequence.</title>
        <authorList>
            <person name="Wade W.G."/>
            <person name="Johnston C.D."/>
            <person name="Chen T."/>
            <person name="Dewhirst F.E."/>
        </authorList>
    </citation>
    <scope>NUCLEOTIDE SEQUENCE [LARGE SCALE GENOMIC DNA]</scope>
    <source>
        <strain evidence="8 9">W9173</strain>
    </source>
</reference>
<comment type="subcellular location">
    <subcellularLocation>
        <location evidence="1 6">Cell membrane</location>
        <topology evidence="1 6">Multi-pass membrane protein</topology>
    </subcellularLocation>
</comment>
<evidence type="ECO:0000256" key="5">
    <source>
        <dbReference type="ARBA" id="ARBA00023136"/>
    </source>
</evidence>
<evidence type="ECO:0000256" key="4">
    <source>
        <dbReference type="ARBA" id="ARBA00022989"/>
    </source>
</evidence>
<name>A0A7Y9B1H4_9FIRM</name>
<keyword evidence="5 6" id="KW-0472">Membrane</keyword>
<evidence type="ECO:0000256" key="1">
    <source>
        <dbReference type="ARBA" id="ARBA00004651"/>
    </source>
</evidence>
<dbReference type="GO" id="GO:0005886">
    <property type="term" value="C:plasma membrane"/>
    <property type="evidence" value="ECO:0007669"/>
    <property type="project" value="UniProtKB-SubCell"/>
</dbReference>
<feature type="transmembrane region" description="Helical" evidence="6">
    <location>
        <begin position="174"/>
        <end position="193"/>
    </location>
</feature>
<feature type="transmembrane region" description="Helical" evidence="6">
    <location>
        <begin position="232"/>
        <end position="250"/>
    </location>
</feature>
<dbReference type="InterPro" id="IPR015414">
    <property type="entry name" value="TMEM64"/>
</dbReference>